<dbReference type="OrthoDB" id="9761263at2"/>
<dbReference type="EMBL" id="SDMK01000002">
    <property type="protein sequence ID" value="RXS95290.1"/>
    <property type="molecule type" value="Genomic_DNA"/>
</dbReference>
<dbReference type="InterPro" id="IPR036890">
    <property type="entry name" value="HATPase_C_sf"/>
</dbReference>
<dbReference type="Gene3D" id="3.30.565.10">
    <property type="entry name" value="Histidine kinase-like ATPase, C-terminal domain"/>
    <property type="match status" value="1"/>
</dbReference>
<dbReference type="PROSITE" id="PS50110">
    <property type="entry name" value="RESPONSE_REGULATORY"/>
    <property type="match status" value="1"/>
</dbReference>
<evidence type="ECO:0000256" key="9">
    <source>
        <dbReference type="PROSITE-ProRule" id="PRU00169"/>
    </source>
</evidence>
<dbReference type="SUPFAM" id="SSF55785">
    <property type="entry name" value="PYP-like sensor domain (PAS domain)"/>
    <property type="match status" value="1"/>
</dbReference>
<sequence length="516" mass="56227">MPTPGELSGAPLRVLLVEDNADDALILERHLRRAGYSVSVRRVETGEEMLEALSADLIWDIILADFNLPVFSAPAALTLLKSTGRDIPFIMMSGAVDEETAVSAMRAGAHDYIAKQNLARLVPAIEREVKEAEARRSRRQTESALRSMEERFHRLVEAMPLALLISDLDGHITYANQGIESLLGYSQAEIASGVVTLARIFGSSDSGLPCIINASRGKMSEPSEVECVNASGTRVPVLIGSAELNSESPGSAPQIAAFLVDLTEQRRSQEVLRRTEKLAAAGRLAASIAHEINNPLEAVTNCLYLLSQMPFDDHARTFLDLAQRELNRVVHITTQTLRFYRQSTRPVETDLHELFETVISLFEGRLRSQCIHVERRYGALPPIVVHDGEIRQVMANLLSNAIDAMVASGGRLILRTAISRDWATGREGVAFTIADTGTGIDAATREHLFEPFYSTKGITGTGLGLWVSRGIVQKHAGRIALRSRTGHNGGTVFRIFLPFAAPPVEISGAPLLQASA</sequence>
<evidence type="ECO:0000259" key="11">
    <source>
        <dbReference type="PROSITE" id="PS50109"/>
    </source>
</evidence>
<feature type="domain" description="Response regulatory" evidence="12">
    <location>
        <begin position="13"/>
        <end position="130"/>
    </location>
</feature>
<dbReference type="NCBIfam" id="TIGR00229">
    <property type="entry name" value="sensory_box"/>
    <property type="match status" value="1"/>
</dbReference>
<evidence type="ECO:0000259" key="14">
    <source>
        <dbReference type="PROSITE" id="PS50113"/>
    </source>
</evidence>
<dbReference type="InterPro" id="IPR000700">
    <property type="entry name" value="PAS-assoc_C"/>
</dbReference>
<dbReference type="PROSITE" id="PS50113">
    <property type="entry name" value="PAC"/>
    <property type="match status" value="1"/>
</dbReference>
<evidence type="ECO:0000256" key="5">
    <source>
        <dbReference type="ARBA" id="ARBA00022741"/>
    </source>
</evidence>
<evidence type="ECO:0000256" key="1">
    <source>
        <dbReference type="ARBA" id="ARBA00000085"/>
    </source>
</evidence>
<dbReference type="Gene3D" id="3.40.50.2300">
    <property type="match status" value="1"/>
</dbReference>
<dbReference type="InterPro" id="IPR035965">
    <property type="entry name" value="PAS-like_dom_sf"/>
</dbReference>
<keyword evidence="7" id="KW-0067">ATP-binding</keyword>
<dbReference type="CDD" id="cd00156">
    <property type="entry name" value="REC"/>
    <property type="match status" value="1"/>
</dbReference>
<feature type="domain" description="Histidine kinase" evidence="11">
    <location>
        <begin position="287"/>
        <end position="501"/>
    </location>
</feature>
<proteinExistence type="predicted"/>
<dbReference type="InterPro" id="IPR000014">
    <property type="entry name" value="PAS"/>
</dbReference>
<evidence type="ECO:0000259" key="12">
    <source>
        <dbReference type="PROSITE" id="PS50110"/>
    </source>
</evidence>
<evidence type="ECO:0000256" key="6">
    <source>
        <dbReference type="ARBA" id="ARBA00022777"/>
    </source>
</evidence>
<keyword evidence="4" id="KW-0808">Transferase</keyword>
<dbReference type="PROSITE" id="PS50109">
    <property type="entry name" value="HIS_KIN"/>
    <property type="match status" value="1"/>
</dbReference>
<evidence type="ECO:0000256" key="4">
    <source>
        <dbReference type="ARBA" id="ARBA00022679"/>
    </source>
</evidence>
<dbReference type="InterPro" id="IPR004358">
    <property type="entry name" value="Sig_transdc_His_kin-like_C"/>
</dbReference>
<dbReference type="InterPro" id="IPR003594">
    <property type="entry name" value="HATPase_dom"/>
</dbReference>
<dbReference type="CDD" id="cd00130">
    <property type="entry name" value="PAS"/>
    <property type="match status" value="1"/>
</dbReference>
<evidence type="ECO:0000313" key="15">
    <source>
        <dbReference type="EMBL" id="RXS95290.1"/>
    </source>
</evidence>
<dbReference type="SUPFAM" id="SSF47384">
    <property type="entry name" value="Homodimeric domain of signal transducing histidine kinase"/>
    <property type="match status" value="1"/>
</dbReference>
<dbReference type="SUPFAM" id="SSF52172">
    <property type="entry name" value="CheY-like"/>
    <property type="match status" value="1"/>
</dbReference>
<keyword evidence="16" id="KW-1185">Reference proteome</keyword>
<dbReference type="SMART" id="SM00091">
    <property type="entry name" value="PAS"/>
    <property type="match status" value="1"/>
</dbReference>
<accession>A0A4V1NVC5</accession>
<evidence type="ECO:0000259" key="13">
    <source>
        <dbReference type="PROSITE" id="PS50112"/>
    </source>
</evidence>
<evidence type="ECO:0000256" key="7">
    <source>
        <dbReference type="ARBA" id="ARBA00022840"/>
    </source>
</evidence>
<dbReference type="SMART" id="SM00387">
    <property type="entry name" value="HATPase_c"/>
    <property type="match status" value="1"/>
</dbReference>
<dbReference type="AlphaFoldDB" id="A0A4V1NVC5"/>
<dbReference type="PANTHER" id="PTHR43065">
    <property type="entry name" value="SENSOR HISTIDINE KINASE"/>
    <property type="match status" value="1"/>
</dbReference>
<dbReference type="SMART" id="SM00448">
    <property type="entry name" value="REC"/>
    <property type="match status" value="1"/>
</dbReference>
<dbReference type="GO" id="GO:0000155">
    <property type="term" value="F:phosphorelay sensor kinase activity"/>
    <property type="evidence" value="ECO:0007669"/>
    <property type="project" value="InterPro"/>
</dbReference>
<dbReference type="InterPro" id="IPR011006">
    <property type="entry name" value="CheY-like_superfamily"/>
</dbReference>
<evidence type="ECO:0000256" key="2">
    <source>
        <dbReference type="ARBA" id="ARBA00012438"/>
    </source>
</evidence>
<name>A0A4V1NVC5_9BACT</name>
<protein>
    <recommendedName>
        <fullName evidence="2">histidine kinase</fullName>
        <ecNumber evidence="2">2.7.13.3</ecNumber>
    </recommendedName>
</protein>
<dbReference type="RefSeq" id="WP_129208488.1">
    <property type="nucleotide sequence ID" value="NZ_BMGU01000004.1"/>
</dbReference>
<dbReference type="Pfam" id="PF00072">
    <property type="entry name" value="Response_reg"/>
    <property type="match status" value="1"/>
</dbReference>
<dbReference type="Pfam" id="PF02518">
    <property type="entry name" value="HATPase_c"/>
    <property type="match status" value="1"/>
</dbReference>
<evidence type="ECO:0000313" key="16">
    <source>
        <dbReference type="Proteomes" id="UP000290253"/>
    </source>
</evidence>
<dbReference type="Gene3D" id="1.10.287.130">
    <property type="match status" value="1"/>
</dbReference>
<evidence type="ECO:0000256" key="3">
    <source>
        <dbReference type="ARBA" id="ARBA00022553"/>
    </source>
</evidence>
<keyword evidence="3 9" id="KW-0597">Phosphoprotein</keyword>
<dbReference type="InterPro" id="IPR001789">
    <property type="entry name" value="Sig_transdc_resp-reg_receiver"/>
</dbReference>
<evidence type="ECO:0000256" key="10">
    <source>
        <dbReference type="SAM" id="Coils"/>
    </source>
</evidence>
<reference evidence="15 16" key="1">
    <citation type="journal article" date="2016" name="Int. J. Syst. Evol. Microbiol.">
        <title>Acidipila dinghuensis sp. nov., an acidobacterium isolated from forest soil.</title>
        <authorList>
            <person name="Jiang Y.W."/>
            <person name="Wang J."/>
            <person name="Chen M.H."/>
            <person name="Lv Y.Y."/>
            <person name="Qiu L.H."/>
        </authorList>
    </citation>
    <scope>NUCLEOTIDE SEQUENCE [LARGE SCALE GENOMIC DNA]</scope>
    <source>
        <strain evidence="15 16">DHOF10</strain>
    </source>
</reference>
<dbReference type="PROSITE" id="PS50112">
    <property type="entry name" value="PAS"/>
    <property type="match status" value="1"/>
</dbReference>
<evidence type="ECO:0000256" key="8">
    <source>
        <dbReference type="ARBA" id="ARBA00023012"/>
    </source>
</evidence>
<dbReference type="GO" id="GO:0005524">
    <property type="term" value="F:ATP binding"/>
    <property type="evidence" value="ECO:0007669"/>
    <property type="project" value="UniProtKB-KW"/>
</dbReference>
<dbReference type="SUPFAM" id="SSF55874">
    <property type="entry name" value="ATPase domain of HSP90 chaperone/DNA topoisomerase II/histidine kinase"/>
    <property type="match status" value="1"/>
</dbReference>
<organism evidence="15 16">
    <name type="scientific">Silvibacterium dinghuense</name>
    <dbReference type="NCBI Taxonomy" id="1560006"/>
    <lineage>
        <taxon>Bacteria</taxon>
        <taxon>Pseudomonadati</taxon>
        <taxon>Acidobacteriota</taxon>
        <taxon>Terriglobia</taxon>
        <taxon>Terriglobales</taxon>
        <taxon>Acidobacteriaceae</taxon>
        <taxon>Silvibacterium</taxon>
    </lineage>
</organism>
<dbReference type="PRINTS" id="PR00344">
    <property type="entry name" value="BCTRLSENSOR"/>
</dbReference>
<comment type="catalytic activity">
    <reaction evidence="1">
        <text>ATP + protein L-histidine = ADP + protein N-phospho-L-histidine.</text>
        <dbReference type="EC" id="2.7.13.3"/>
    </reaction>
</comment>
<keyword evidence="10" id="KW-0175">Coiled coil</keyword>
<feature type="coiled-coil region" evidence="10">
    <location>
        <begin position="115"/>
        <end position="151"/>
    </location>
</feature>
<dbReference type="Pfam" id="PF00512">
    <property type="entry name" value="HisKA"/>
    <property type="match status" value="1"/>
</dbReference>
<dbReference type="EC" id="2.7.13.3" evidence="2"/>
<dbReference type="InterPro" id="IPR036097">
    <property type="entry name" value="HisK_dim/P_sf"/>
</dbReference>
<dbReference type="Pfam" id="PF13188">
    <property type="entry name" value="PAS_8"/>
    <property type="match status" value="1"/>
</dbReference>
<keyword evidence="8" id="KW-0902">Two-component regulatory system</keyword>
<comment type="caution">
    <text evidence="15">The sequence shown here is derived from an EMBL/GenBank/DDBJ whole genome shotgun (WGS) entry which is preliminary data.</text>
</comment>
<feature type="modified residue" description="4-aspartylphosphate" evidence="9">
    <location>
        <position position="65"/>
    </location>
</feature>
<gene>
    <name evidence="15" type="ORF">ESZ00_11915</name>
</gene>
<keyword evidence="6" id="KW-0418">Kinase</keyword>
<keyword evidence="5" id="KW-0547">Nucleotide-binding</keyword>
<feature type="domain" description="PAS" evidence="13">
    <location>
        <begin position="148"/>
        <end position="190"/>
    </location>
</feature>
<dbReference type="PANTHER" id="PTHR43065:SF46">
    <property type="entry name" value="C4-DICARBOXYLATE TRANSPORT SENSOR PROTEIN DCTB"/>
    <property type="match status" value="1"/>
</dbReference>
<dbReference type="InterPro" id="IPR003661">
    <property type="entry name" value="HisK_dim/P_dom"/>
</dbReference>
<feature type="domain" description="PAC" evidence="14">
    <location>
        <begin position="221"/>
        <end position="274"/>
    </location>
</feature>
<dbReference type="Gene3D" id="3.30.450.20">
    <property type="entry name" value="PAS domain"/>
    <property type="match status" value="1"/>
</dbReference>
<dbReference type="SMART" id="SM00388">
    <property type="entry name" value="HisKA"/>
    <property type="match status" value="1"/>
</dbReference>
<dbReference type="Proteomes" id="UP000290253">
    <property type="component" value="Unassembled WGS sequence"/>
</dbReference>
<dbReference type="InterPro" id="IPR005467">
    <property type="entry name" value="His_kinase_dom"/>
</dbReference>
<dbReference type="CDD" id="cd00082">
    <property type="entry name" value="HisKA"/>
    <property type="match status" value="1"/>
</dbReference>